<dbReference type="PANTHER" id="PTHR21027:SF1">
    <property type="entry name" value="TRNA-SPLICING ENDONUCLEASE SUBUNIT SEN54"/>
    <property type="match status" value="1"/>
</dbReference>
<gene>
    <name evidence="4" type="ORF">TorRG33x02_052190</name>
</gene>
<keyword evidence="4" id="KW-0540">Nuclease</keyword>
<comment type="caution">
    <text evidence="4">The sequence shown here is derived from an EMBL/GenBank/DDBJ whole genome shotgun (WGS) entry which is preliminary data.</text>
</comment>
<dbReference type="GO" id="GO:0000379">
    <property type="term" value="P:tRNA-type intron splice site recognition and cleavage"/>
    <property type="evidence" value="ECO:0007669"/>
    <property type="project" value="TreeGrafter"/>
</dbReference>
<dbReference type="OrthoDB" id="408683at2759"/>
<accession>A0A2P5FMF7</accession>
<evidence type="ECO:0000256" key="2">
    <source>
        <dbReference type="ARBA" id="ARBA00022694"/>
    </source>
</evidence>
<dbReference type="Proteomes" id="UP000237000">
    <property type="component" value="Unassembled WGS sequence"/>
</dbReference>
<evidence type="ECO:0000313" key="4">
    <source>
        <dbReference type="EMBL" id="PON98982.1"/>
    </source>
</evidence>
<reference evidence="5" key="1">
    <citation type="submission" date="2016-06" db="EMBL/GenBank/DDBJ databases">
        <title>Parallel loss of symbiosis genes in relatives of nitrogen-fixing non-legume Parasponia.</title>
        <authorList>
            <person name="Van Velzen R."/>
            <person name="Holmer R."/>
            <person name="Bu F."/>
            <person name="Rutten L."/>
            <person name="Van Zeijl A."/>
            <person name="Liu W."/>
            <person name="Santuari L."/>
            <person name="Cao Q."/>
            <person name="Sharma T."/>
            <person name="Shen D."/>
            <person name="Roswanjaya Y."/>
            <person name="Wardhani T."/>
            <person name="Kalhor M.S."/>
            <person name="Jansen J."/>
            <person name="Van den Hoogen J."/>
            <person name="Gungor B."/>
            <person name="Hartog M."/>
            <person name="Hontelez J."/>
            <person name="Verver J."/>
            <person name="Yang W.-C."/>
            <person name="Schijlen E."/>
            <person name="Repin R."/>
            <person name="Schilthuizen M."/>
            <person name="Schranz E."/>
            <person name="Heidstra R."/>
            <person name="Miyata K."/>
            <person name="Fedorova E."/>
            <person name="Kohlen W."/>
            <person name="Bisseling T."/>
            <person name="Smit S."/>
            <person name="Geurts R."/>
        </authorList>
    </citation>
    <scope>NUCLEOTIDE SEQUENCE [LARGE SCALE GENOMIC DNA]</scope>
    <source>
        <strain evidence="5">cv. RG33-2</strain>
    </source>
</reference>
<keyword evidence="4" id="KW-0378">Hydrolase</keyword>
<proteinExistence type="inferred from homology"/>
<dbReference type="FunCoup" id="A0A2P5FMF7">
    <property type="interactions" value="170"/>
</dbReference>
<comment type="similarity">
    <text evidence="1">Belongs to the SEN54 family.</text>
</comment>
<dbReference type="InterPro" id="IPR024336">
    <property type="entry name" value="tRNA_splic_suSen54_N"/>
</dbReference>
<sequence length="255" mass="28889">MMMTVKREVLLSVSDDAGKWEVSSAHGSPTSYSEFMEVAKRESSSEEESDFDEERYCCASLLISKFQPRRVLSEARWLNELGMAEVQVPRGPIWRTTRIDIVRSGKIYCSIEEVLFLTQLGALLVMDETGASLPMRDLYTKVSDEKNGCCREQFQAYNQLKSLGYVIRPITNSSLLIEEVKRPVFDVYFPNSEFRKSSPGDPSFVLCFTGGYPPSKVTLEVLEGQCESVPLKFCHVEQGRVSFFSFDKVELPVLP</sequence>
<dbReference type="Pfam" id="PF12928">
    <property type="entry name" value="tRNA_int_end_N2"/>
    <property type="match status" value="1"/>
</dbReference>
<keyword evidence="5" id="KW-1185">Reference proteome</keyword>
<dbReference type="PANTHER" id="PTHR21027">
    <property type="entry name" value="TRNA-SPLICING ENDONUCLEASE SUBUNIT SEN54"/>
    <property type="match status" value="1"/>
</dbReference>
<dbReference type="AlphaFoldDB" id="A0A2P5FMF7"/>
<dbReference type="GO" id="GO:0000214">
    <property type="term" value="C:tRNA-intron endonuclease complex"/>
    <property type="evidence" value="ECO:0007669"/>
    <property type="project" value="TreeGrafter"/>
</dbReference>
<dbReference type="InterPro" id="IPR024337">
    <property type="entry name" value="tRNA_splic_suSen54"/>
</dbReference>
<evidence type="ECO:0000259" key="3">
    <source>
        <dbReference type="Pfam" id="PF12928"/>
    </source>
</evidence>
<dbReference type="EMBL" id="JXTC01000021">
    <property type="protein sequence ID" value="PON98982.1"/>
    <property type="molecule type" value="Genomic_DNA"/>
</dbReference>
<keyword evidence="4" id="KW-0255">Endonuclease</keyword>
<keyword evidence="2" id="KW-0819">tRNA processing</keyword>
<dbReference type="GO" id="GO:0004519">
    <property type="term" value="F:endonuclease activity"/>
    <property type="evidence" value="ECO:0007669"/>
    <property type="project" value="UniProtKB-KW"/>
</dbReference>
<feature type="domain" description="tRNA-splicing endonuclease subunit Sen54 N-terminal" evidence="3">
    <location>
        <begin position="69"/>
        <end position="125"/>
    </location>
</feature>
<protein>
    <submittedName>
        <fullName evidence="4">tRNA-splicing endonuclease, subunit Sen</fullName>
    </submittedName>
</protein>
<name>A0A2P5FMF7_TREOI</name>
<dbReference type="InParanoid" id="A0A2P5FMF7"/>
<evidence type="ECO:0000313" key="5">
    <source>
        <dbReference type="Proteomes" id="UP000237000"/>
    </source>
</evidence>
<dbReference type="STRING" id="63057.A0A2P5FMF7"/>
<evidence type="ECO:0000256" key="1">
    <source>
        <dbReference type="ARBA" id="ARBA00005736"/>
    </source>
</evidence>
<organism evidence="4 5">
    <name type="scientific">Trema orientale</name>
    <name type="common">Charcoal tree</name>
    <name type="synonym">Celtis orientalis</name>
    <dbReference type="NCBI Taxonomy" id="63057"/>
    <lineage>
        <taxon>Eukaryota</taxon>
        <taxon>Viridiplantae</taxon>
        <taxon>Streptophyta</taxon>
        <taxon>Embryophyta</taxon>
        <taxon>Tracheophyta</taxon>
        <taxon>Spermatophyta</taxon>
        <taxon>Magnoliopsida</taxon>
        <taxon>eudicotyledons</taxon>
        <taxon>Gunneridae</taxon>
        <taxon>Pentapetalae</taxon>
        <taxon>rosids</taxon>
        <taxon>fabids</taxon>
        <taxon>Rosales</taxon>
        <taxon>Cannabaceae</taxon>
        <taxon>Trema</taxon>
    </lineage>
</organism>